<dbReference type="EMBL" id="CAUJNA010000669">
    <property type="protein sequence ID" value="CAJ1379982.1"/>
    <property type="molecule type" value="Genomic_DNA"/>
</dbReference>
<feature type="compositionally biased region" description="Low complexity" evidence="1">
    <location>
        <begin position="1"/>
        <end position="20"/>
    </location>
</feature>
<gene>
    <name evidence="2" type="ORF">EVOR1521_LOCUS8057</name>
</gene>
<name>A0AA36MQ42_9DINO</name>
<accession>A0AA36MQ42</accession>
<feature type="non-terminal residue" evidence="2">
    <location>
        <position position="110"/>
    </location>
</feature>
<evidence type="ECO:0000256" key="1">
    <source>
        <dbReference type="SAM" id="MobiDB-lite"/>
    </source>
</evidence>
<keyword evidence="3" id="KW-1185">Reference proteome</keyword>
<dbReference type="Proteomes" id="UP001178507">
    <property type="component" value="Unassembled WGS sequence"/>
</dbReference>
<protein>
    <submittedName>
        <fullName evidence="2">Uncharacterized protein</fullName>
    </submittedName>
</protein>
<sequence>VPMTPSSASCCCSGTAGSSPLRGSACEAVLDPGGPTAGRSPRVRGTPPSRRWRRGCRAWRSSWSPREAPTRPLTGSAASGRRHFGECWLTSWWLAGRSFVADCVYTAGGP</sequence>
<evidence type="ECO:0000313" key="2">
    <source>
        <dbReference type="EMBL" id="CAJ1379982.1"/>
    </source>
</evidence>
<reference evidence="2" key="1">
    <citation type="submission" date="2023-08" db="EMBL/GenBank/DDBJ databases">
        <authorList>
            <person name="Chen Y."/>
            <person name="Shah S."/>
            <person name="Dougan E. K."/>
            <person name="Thang M."/>
            <person name="Chan C."/>
        </authorList>
    </citation>
    <scope>NUCLEOTIDE SEQUENCE</scope>
</reference>
<evidence type="ECO:0000313" key="3">
    <source>
        <dbReference type="Proteomes" id="UP001178507"/>
    </source>
</evidence>
<dbReference type="AlphaFoldDB" id="A0AA36MQ42"/>
<proteinExistence type="predicted"/>
<organism evidence="2 3">
    <name type="scientific">Effrenium voratum</name>
    <dbReference type="NCBI Taxonomy" id="2562239"/>
    <lineage>
        <taxon>Eukaryota</taxon>
        <taxon>Sar</taxon>
        <taxon>Alveolata</taxon>
        <taxon>Dinophyceae</taxon>
        <taxon>Suessiales</taxon>
        <taxon>Symbiodiniaceae</taxon>
        <taxon>Effrenium</taxon>
    </lineage>
</organism>
<feature type="region of interest" description="Disordered" evidence="1">
    <location>
        <begin position="1"/>
        <end position="52"/>
    </location>
</feature>
<comment type="caution">
    <text evidence="2">The sequence shown here is derived from an EMBL/GenBank/DDBJ whole genome shotgun (WGS) entry which is preliminary data.</text>
</comment>